<accession>A0A5N5NUT5</accession>
<comment type="caution">
    <text evidence="1">The sequence shown here is derived from an EMBL/GenBank/DDBJ whole genome shotgun (WGS) entry which is preliminary data.</text>
</comment>
<dbReference type="Proteomes" id="UP000327468">
    <property type="component" value="Chromosome 7"/>
</dbReference>
<dbReference type="AlphaFoldDB" id="A0A5N5NUT5"/>
<dbReference type="EMBL" id="VFJC01000008">
    <property type="protein sequence ID" value="KAB5571155.1"/>
    <property type="molecule type" value="Genomic_DNA"/>
</dbReference>
<reference evidence="1 2" key="1">
    <citation type="submission" date="2019-06" db="EMBL/GenBank/DDBJ databases">
        <title>A chromosome-scale genome assembly of the striped catfish, Pangasianodon hypophthalmus.</title>
        <authorList>
            <person name="Wen M."/>
            <person name="Zahm M."/>
            <person name="Roques C."/>
            <person name="Cabau C."/>
            <person name="Klopp C."/>
            <person name="Donnadieu C."/>
            <person name="Jouanno E."/>
            <person name="Avarre J.-C."/>
            <person name="Campet M."/>
            <person name="Ha T.T.T."/>
            <person name="Dugue R."/>
            <person name="Lampietro C."/>
            <person name="Louis A."/>
            <person name="Herpin A."/>
            <person name="Echchiki A."/>
            <person name="Berthelot C."/>
            <person name="Parey E."/>
            <person name="Roest-Crollius H."/>
            <person name="Braasch I."/>
            <person name="Postlethwait J."/>
            <person name="Bobe J."/>
            <person name="Montfort J."/>
            <person name="Bouchez O."/>
            <person name="Begum T."/>
            <person name="Schartl M."/>
            <person name="Guiguen Y."/>
        </authorList>
    </citation>
    <scope>NUCLEOTIDE SEQUENCE [LARGE SCALE GENOMIC DNA]</scope>
    <source>
        <strain evidence="1 2">Indonesia</strain>
        <tissue evidence="1">Blood</tissue>
    </source>
</reference>
<organism evidence="1 2">
    <name type="scientific">Pangasianodon hypophthalmus</name>
    <name type="common">Striped catfish</name>
    <name type="synonym">Helicophagus hypophthalmus</name>
    <dbReference type="NCBI Taxonomy" id="310915"/>
    <lineage>
        <taxon>Eukaryota</taxon>
        <taxon>Metazoa</taxon>
        <taxon>Chordata</taxon>
        <taxon>Craniata</taxon>
        <taxon>Vertebrata</taxon>
        <taxon>Euteleostomi</taxon>
        <taxon>Actinopterygii</taxon>
        <taxon>Neopterygii</taxon>
        <taxon>Teleostei</taxon>
        <taxon>Ostariophysi</taxon>
        <taxon>Siluriformes</taxon>
        <taxon>Pangasiidae</taxon>
        <taxon>Pangasianodon</taxon>
    </lineage>
</organism>
<sequence length="97" mass="11191">MISKDLIVLVLEEVHLYRGKNPLVMTSPHHRGQKNLEHCWICLGQPLHEWLQGPNAADRAQEEVIKYREVTPVPLSEDPLKWCTMDEVCPISFVAFD</sequence>
<evidence type="ECO:0000313" key="2">
    <source>
        <dbReference type="Proteomes" id="UP000327468"/>
    </source>
</evidence>
<name>A0A5N5NUT5_PANHP</name>
<proteinExistence type="predicted"/>
<evidence type="ECO:0000313" key="1">
    <source>
        <dbReference type="EMBL" id="KAB5571155.1"/>
    </source>
</evidence>
<protein>
    <submittedName>
        <fullName evidence="1">Uncharacterized protein</fullName>
    </submittedName>
</protein>
<keyword evidence="2" id="KW-1185">Reference proteome</keyword>
<gene>
    <name evidence="1" type="ORF">PHYPO_G00221770</name>
</gene>